<feature type="region of interest" description="Disordered" evidence="1">
    <location>
        <begin position="1"/>
        <end position="42"/>
    </location>
</feature>
<dbReference type="EMBL" id="JAXOVC010000001">
    <property type="protein sequence ID" value="KAK4508235.1"/>
    <property type="molecule type" value="Genomic_DNA"/>
</dbReference>
<evidence type="ECO:0008006" key="4">
    <source>
        <dbReference type="Google" id="ProtNLM"/>
    </source>
</evidence>
<protein>
    <recommendedName>
        <fullName evidence="4">F-box domain-containing protein</fullName>
    </recommendedName>
</protein>
<name>A0ABR0F3F1_ZASCE</name>
<organism evidence="2 3">
    <name type="scientific">Zasmidium cellare</name>
    <name type="common">Wine cellar mold</name>
    <name type="synonym">Racodium cellare</name>
    <dbReference type="NCBI Taxonomy" id="395010"/>
    <lineage>
        <taxon>Eukaryota</taxon>
        <taxon>Fungi</taxon>
        <taxon>Dikarya</taxon>
        <taxon>Ascomycota</taxon>
        <taxon>Pezizomycotina</taxon>
        <taxon>Dothideomycetes</taxon>
        <taxon>Dothideomycetidae</taxon>
        <taxon>Mycosphaerellales</taxon>
        <taxon>Mycosphaerellaceae</taxon>
        <taxon>Zasmidium</taxon>
    </lineage>
</organism>
<evidence type="ECO:0000313" key="2">
    <source>
        <dbReference type="EMBL" id="KAK4508235.1"/>
    </source>
</evidence>
<dbReference type="PANTHER" id="PTHR38790">
    <property type="entry name" value="2EXR DOMAIN-CONTAINING PROTEIN-RELATED"/>
    <property type="match status" value="1"/>
</dbReference>
<comment type="caution">
    <text evidence="2">The sequence shown here is derived from an EMBL/GenBank/DDBJ whole genome shotgun (WGS) entry which is preliminary data.</text>
</comment>
<evidence type="ECO:0000313" key="3">
    <source>
        <dbReference type="Proteomes" id="UP001305779"/>
    </source>
</evidence>
<gene>
    <name evidence="2" type="ORF">PRZ48_001973</name>
</gene>
<evidence type="ECO:0000256" key="1">
    <source>
        <dbReference type="SAM" id="MobiDB-lite"/>
    </source>
</evidence>
<reference evidence="2 3" key="1">
    <citation type="journal article" date="2023" name="G3 (Bethesda)">
        <title>A chromosome-level genome assembly of Zasmidium syzygii isolated from banana leaves.</title>
        <authorList>
            <person name="van Westerhoven A.C."/>
            <person name="Mehrabi R."/>
            <person name="Talebi R."/>
            <person name="Steentjes M.B.F."/>
            <person name="Corcolon B."/>
            <person name="Chong P.A."/>
            <person name="Kema G.H.J."/>
            <person name="Seidl M.F."/>
        </authorList>
    </citation>
    <scope>NUCLEOTIDE SEQUENCE [LARGE SCALE GENOMIC DNA]</scope>
    <source>
        <strain evidence="2 3">P124</strain>
    </source>
</reference>
<dbReference type="Proteomes" id="UP001305779">
    <property type="component" value="Unassembled WGS sequence"/>
</dbReference>
<proteinExistence type="predicted"/>
<sequence>MGRRKSRWHSIATTSTSDAKMDDSPRVWQMSSTSKTDHASTKKGVARARAKHQIDNLQPPEPPSLADRFHALPVELRAHVFSLLLVQPVKWDMLHQATCILRDCDFDQTPHPPWDSGCASCNGCDTRLWRRDVQLGLETWQNPWRSVWAPPRRNPYLCTQCYDTFHRPKTIPRPESLPCLCARRQNLDVLLVCKKWYHEAATVFYTRNTFAFETPSTFVPFITTLPSQWRAKISKISLMAFHPLSPGSIDVDSGYPANTPIFPKRWVGVYPLLRNELPALTSLELDSRLLKNPKTVKALLQLRLHNVRRISFVERPQHTRQLNSLWTNGTDKIWPAMACRTLIVGGFAEDTAKAMKTDGVRVLKGAKGKRIMARAVEISTTPGEGIFESALFEELGFTRTERRQVCAADEDEGYDEDHFGLLGLHDS</sequence>
<keyword evidence="3" id="KW-1185">Reference proteome</keyword>
<accession>A0ABR0F3F1</accession>